<dbReference type="WBParaSite" id="EVEC_0001086301-mRNA-1">
    <property type="protein sequence ID" value="EVEC_0001086301-mRNA-1"/>
    <property type="gene ID" value="EVEC_0001086301"/>
</dbReference>
<evidence type="ECO:0000313" key="3">
    <source>
        <dbReference type="Proteomes" id="UP000274131"/>
    </source>
</evidence>
<reference evidence="4" key="1">
    <citation type="submission" date="2017-02" db="UniProtKB">
        <authorList>
            <consortium name="WormBaseParasite"/>
        </authorList>
    </citation>
    <scope>IDENTIFICATION</scope>
</reference>
<protein>
    <submittedName>
        <fullName evidence="4">BHLH domain-containing protein</fullName>
    </submittedName>
</protein>
<feature type="region of interest" description="Disordered" evidence="1">
    <location>
        <begin position="1"/>
        <end position="34"/>
    </location>
</feature>
<gene>
    <name evidence="2" type="ORF">EVEC_LOCUS10188</name>
</gene>
<reference evidence="2 3" key="2">
    <citation type="submission" date="2018-10" db="EMBL/GenBank/DDBJ databases">
        <authorList>
            <consortium name="Pathogen Informatics"/>
        </authorList>
    </citation>
    <scope>NUCLEOTIDE SEQUENCE [LARGE SCALE GENOMIC DNA]</scope>
</reference>
<evidence type="ECO:0000313" key="4">
    <source>
        <dbReference type="WBParaSite" id="EVEC_0001086301-mRNA-1"/>
    </source>
</evidence>
<proteinExistence type="predicted"/>
<sequence>MVVPKKPVSKRLKKTSSSFKRSSGSHSNAVRPSTSSHAIFPVSLTCEERAELQQLAQLVPVANTRVANDPCALLRAAALYIDQLRTTVAVRVRNGTLPRVGRIFQMEQPIVKGRQATAADKRR</sequence>
<dbReference type="AlphaFoldDB" id="A0A0N4VJ42"/>
<dbReference type="OrthoDB" id="5816200at2759"/>
<dbReference type="EMBL" id="UXUI01010617">
    <property type="protein sequence ID" value="VDD95437.1"/>
    <property type="molecule type" value="Genomic_DNA"/>
</dbReference>
<evidence type="ECO:0000313" key="2">
    <source>
        <dbReference type="EMBL" id="VDD95437.1"/>
    </source>
</evidence>
<feature type="compositionally biased region" description="Low complexity" evidence="1">
    <location>
        <begin position="15"/>
        <end position="27"/>
    </location>
</feature>
<evidence type="ECO:0000256" key="1">
    <source>
        <dbReference type="SAM" id="MobiDB-lite"/>
    </source>
</evidence>
<dbReference type="Proteomes" id="UP000274131">
    <property type="component" value="Unassembled WGS sequence"/>
</dbReference>
<keyword evidence="3" id="KW-1185">Reference proteome</keyword>
<accession>A0A0N4VJ42</accession>
<organism evidence="4">
    <name type="scientific">Enterobius vermicularis</name>
    <name type="common">Human pinworm</name>
    <dbReference type="NCBI Taxonomy" id="51028"/>
    <lineage>
        <taxon>Eukaryota</taxon>
        <taxon>Metazoa</taxon>
        <taxon>Ecdysozoa</taxon>
        <taxon>Nematoda</taxon>
        <taxon>Chromadorea</taxon>
        <taxon>Rhabditida</taxon>
        <taxon>Spirurina</taxon>
        <taxon>Oxyuridomorpha</taxon>
        <taxon>Oxyuroidea</taxon>
        <taxon>Oxyuridae</taxon>
        <taxon>Enterobius</taxon>
    </lineage>
</organism>
<name>A0A0N4VJ42_ENTVE</name>